<keyword evidence="6" id="KW-1185">Reference proteome</keyword>
<evidence type="ECO:0000313" key="5">
    <source>
        <dbReference type="EMBL" id="KGF73315.1"/>
    </source>
</evidence>
<gene>
    <name evidence="5" type="ORF">DO97_21080</name>
</gene>
<protein>
    <recommendedName>
        <fullName evidence="7">Peptidase C15</fullName>
    </recommendedName>
</protein>
<dbReference type="STRING" id="1497020.DO97_21080"/>
<dbReference type="InterPro" id="IPR036440">
    <property type="entry name" value="Peptidase_C15-like_sf"/>
</dbReference>
<dbReference type="RefSeq" id="WP_036531603.1">
    <property type="nucleotide sequence ID" value="NZ_JJML01000009.1"/>
</dbReference>
<dbReference type="GO" id="GO:0008234">
    <property type="term" value="F:cysteine-type peptidase activity"/>
    <property type="evidence" value="ECO:0007669"/>
    <property type="project" value="UniProtKB-KW"/>
</dbReference>
<comment type="caution">
    <text evidence="5">The sequence shown here is derived from an EMBL/GenBank/DDBJ whole genome shotgun (WGS) entry which is preliminary data.</text>
</comment>
<keyword evidence="3" id="KW-0378">Hydrolase</keyword>
<evidence type="ECO:0000256" key="2">
    <source>
        <dbReference type="ARBA" id="ARBA00022670"/>
    </source>
</evidence>
<dbReference type="AlphaFoldDB" id="A0A098TLX6"/>
<evidence type="ECO:0008006" key="7">
    <source>
        <dbReference type="Google" id="ProtNLM"/>
    </source>
</evidence>
<sequence>MVKPALLTSFTTWKSHQLSNSSDDLLAAVQRQFAAATALHFLRQLPIDYQQAPTQVISRIQELQPAWVICCGMAESRWKLSVETTATKGQHQLQTTVNVQQLVQDLPMTEISHDAGEFVCNRLYYEILAALSRQNLSGQCIFVHIPTLTRDNTGEVLADFRLILQRLGVPVPRYVL</sequence>
<dbReference type="SUPFAM" id="SSF53182">
    <property type="entry name" value="Pyrrolidone carboxyl peptidase (pyroglutamate aminopeptidase)"/>
    <property type="match status" value="1"/>
</dbReference>
<keyword evidence="4" id="KW-0788">Thiol protease</keyword>
<accession>A0A098TLX6</accession>
<evidence type="ECO:0000256" key="3">
    <source>
        <dbReference type="ARBA" id="ARBA00022801"/>
    </source>
</evidence>
<name>A0A098TLX6_9CYAN</name>
<evidence type="ECO:0000313" key="6">
    <source>
        <dbReference type="Proteomes" id="UP000030170"/>
    </source>
</evidence>
<dbReference type="GO" id="GO:0006508">
    <property type="term" value="P:proteolysis"/>
    <property type="evidence" value="ECO:0007669"/>
    <property type="project" value="UniProtKB-KW"/>
</dbReference>
<dbReference type="OrthoDB" id="9779738at2"/>
<proteinExistence type="inferred from homology"/>
<dbReference type="Pfam" id="PF01470">
    <property type="entry name" value="Peptidase_C15"/>
    <property type="match status" value="1"/>
</dbReference>
<dbReference type="InterPro" id="IPR016125">
    <property type="entry name" value="Peptidase_C15-like"/>
</dbReference>
<evidence type="ECO:0000256" key="1">
    <source>
        <dbReference type="ARBA" id="ARBA00006641"/>
    </source>
</evidence>
<evidence type="ECO:0000256" key="4">
    <source>
        <dbReference type="ARBA" id="ARBA00022807"/>
    </source>
</evidence>
<dbReference type="Proteomes" id="UP000030170">
    <property type="component" value="Unassembled WGS sequence"/>
</dbReference>
<dbReference type="Gene3D" id="3.40.630.20">
    <property type="entry name" value="Peptidase C15, pyroglutamyl peptidase I-like"/>
    <property type="match status" value="2"/>
</dbReference>
<keyword evidence="2" id="KW-0645">Protease</keyword>
<dbReference type="EMBL" id="JJML01000009">
    <property type="protein sequence ID" value="KGF73315.1"/>
    <property type="molecule type" value="Genomic_DNA"/>
</dbReference>
<organism evidence="5 6">
    <name type="scientific">Neosynechococcus sphagnicola sy1</name>
    <dbReference type="NCBI Taxonomy" id="1497020"/>
    <lineage>
        <taxon>Bacteria</taxon>
        <taxon>Bacillati</taxon>
        <taxon>Cyanobacteriota</taxon>
        <taxon>Cyanophyceae</taxon>
        <taxon>Neosynechococcales</taxon>
        <taxon>Neosynechococcaceae</taxon>
        <taxon>Neosynechococcus</taxon>
    </lineage>
</organism>
<reference evidence="5 6" key="1">
    <citation type="journal article" date="2014" name="Mol. Ecol.">
        <title>Evolution of Synechococcus.</title>
        <authorList>
            <person name="Dvorak P."/>
            <person name="Casamatta D."/>
            <person name="Hasler P."/>
            <person name="Poulickova A."/>
            <person name="Ondrej V."/>
            <person name="Sanges R."/>
        </authorList>
    </citation>
    <scope>NUCLEOTIDE SEQUENCE [LARGE SCALE GENOMIC DNA]</scope>
    <source>
        <strain evidence="5 6">CAUP A 1101</strain>
    </source>
</reference>
<comment type="similarity">
    <text evidence="1">Belongs to the peptidase C15 family.</text>
</comment>